<proteinExistence type="predicted"/>
<dbReference type="SUPFAM" id="SSF52172">
    <property type="entry name" value="CheY-like"/>
    <property type="match status" value="1"/>
</dbReference>
<dbReference type="EMBL" id="JAUYVI010000003">
    <property type="protein sequence ID" value="MDQ7248006.1"/>
    <property type="molecule type" value="Genomic_DNA"/>
</dbReference>
<keyword evidence="1 2" id="KW-0597">Phosphoprotein</keyword>
<keyword evidence="6" id="KW-1185">Reference proteome</keyword>
<organism evidence="5 6">
    <name type="scientific">Dongia sedimenti</name>
    <dbReference type="NCBI Taxonomy" id="3064282"/>
    <lineage>
        <taxon>Bacteria</taxon>
        <taxon>Pseudomonadati</taxon>
        <taxon>Pseudomonadota</taxon>
        <taxon>Alphaproteobacteria</taxon>
        <taxon>Rhodospirillales</taxon>
        <taxon>Dongiaceae</taxon>
        <taxon>Dongia</taxon>
    </lineage>
</organism>
<dbReference type="Proteomes" id="UP001230156">
    <property type="component" value="Unassembled WGS sequence"/>
</dbReference>
<feature type="modified residue" description="4-aspartylphosphate" evidence="2">
    <location>
        <position position="98"/>
    </location>
</feature>
<reference evidence="6" key="1">
    <citation type="submission" date="2023-08" db="EMBL/GenBank/DDBJ databases">
        <title>Rhodospirillaceae gen. nov., a novel taxon isolated from the Yangtze River Yuezi River estuary sludge.</title>
        <authorList>
            <person name="Ruan L."/>
        </authorList>
    </citation>
    <scope>NUCLEOTIDE SEQUENCE [LARGE SCALE GENOMIC DNA]</scope>
    <source>
        <strain evidence="6">R-7</strain>
    </source>
</reference>
<feature type="region of interest" description="Disordered" evidence="3">
    <location>
        <begin position="1"/>
        <end position="24"/>
    </location>
</feature>
<dbReference type="SMART" id="SM00448">
    <property type="entry name" value="REC"/>
    <property type="match status" value="1"/>
</dbReference>
<dbReference type="Pfam" id="PF00072">
    <property type="entry name" value="Response_reg"/>
    <property type="match status" value="1"/>
</dbReference>
<protein>
    <submittedName>
        <fullName evidence="5">Response regulator</fullName>
    </submittedName>
</protein>
<feature type="domain" description="Response regulatory" evidence="4">
    <location>
        <begin position="48"/>
        <end position="163"/>
    </location>
</feature>
<accession>A0ABU0YLX1</accession>
<evidence type="ECO:0000313" key="5">
    <source>
        <dbReference type="EMBL" id="MDQ7248006.1"/>
    </source>
</evidence>
<dbReference type="RefSeq" id="WP_379955452.1">
    <property type="nucleotide sequence ID" value="NZ_JAUYVI010000003.1"/>
</dbReference>
<dbReference type="InterPro" id="IPR001789">
    <property type="entry name" value="Sig_transdc_resp-reg_receiver"/>
</dbReference>
<dbReference type="InterPro" id="IPR050595">
    <property type="entry name" value="Bact_response_regulator"/>
</dbReference>
<sequence length="171" mass="18111">MSLLMPQGTRLGAPAGTDFSPAVYPHRPQRFAREDSRGADGSTQAPGPVLVVEDDFLVAMQIEATLAEAGFAVAGVAASGEEAIDLAGSVRPALALMDIRLAGTMDGVDAALVLFRKLGIRCIFATAHNDPEVRRRATPAEPLGWLRKPYTMPALLEAVRQALSDLEADSE</sequence>
<evidence type="ECO:0000256" key="2">
    <source>
        <dbReference type="PROSITE-ProRule" id="PRU00169"/>
    </source>
</evidence>
<gene>
    <name evidence="5" type="ORF">Q8A70_10035</name>
</gene>
<comment type="caution">
    <text evidence="5">The sequence shown here is derived from an EMBL/GenBank/DDBJ whole genome shotgun (WGS) entry which is preliminary data.</text>
</comment>
<dbReference type="PANTHER" id="PTHR44591">
    <property type="entry name" value="STRESS RESPONSE REGULATOR PROTEIN 1"/>
    <property type="match status" value="1"/>
</dbReference>
<dbReference type="Gene3D" id="3.40.50.2300">
    <property type="match status" value="1"/>
</dbReference>
<dbReference type="PANTHER" id="PTHR44591:SF23">
    <property type="entry name" value="CHEY SUBFAMILY"/>
    <property type="match status" value="1"/>
</dbReference>
<dbReference type="InterPro" id="IPR011006">
    <property type="entry name" value="CheY-like_superfamily"/>
</dbReference>
<evidence type="ECO:0000259" key="4">
    <source>
        <dbReference type="PROSITE" id="PS50110"/>
    </source>
</evidence>
<evidence type="ECO:0000256" key="3">
    <source>
        <dbReference type="SAM" id="MobiDB-lite"/>
    </source>
</evidence>
<name>A0ABU0YLX1_9PROT</name>
<dbReference type="PROSITE" id="PS50110">
    <property type="entry name" value="RESPONSE_REGULATORY"/>
    <property type="match status" value="1"/>
</dbReference>
<evidence type="ECO:0000313" key="6">
    <source>
        <dbReference type="Proteomes" id="UP001230156"/>
    </source>
</evidence>
<evidence type="ECO:0000256" key="1">
    <source>
        <dbReference type="ARBA" id="ARBA00022553"/>
    </source>
</evidence>